<proteinExistence type="predicted"/>
<evidence type="ECO:0000259" key="1">
    <source>
        <dbReference type="SMART" id="SM00859"/>
    </source>
</evidence>
<accession>A0ABW0I5T1</accession>
<dbReference type="PANTHER" id="PTHR14097:SF7">
    <property type="entry name" value="OXIDOREDUCTASE HTATIP2"/>
    <property type="match status" value="1"/>
</dbReference>
<gene>
    <name evidence="2" type="ORF">ACFPOF_28175</name>
</gene>
<dbReference type="RefSeq" id="WP_378138723.1">
    <property type="nucleotide sequence ID" value="NZ_JBHSMI010000056.1"/>
</dbReference>
<dbReference type="EMBL" id="JBHSMI010000056">
    <property type="protein sequence ID" value="MFC5406627.1"/>
    <property type="molecule type" value="Genomic_DNA"/>
</dbReference>
<organism evidence="2 3">
    <name type="scientific">Cohnella soli</name>
    <dbReference type="NCBI Taxonomy" id="425005"/>
    <lineage>
        <taxon>Bacteria</taxon>
        <taxon>Bacillati</taxon>
        <taxon>Bacillota</taxon>
        <taxon>Bacilli</taxon>
        <taxon>Bacillales</taxon>
        <taxon>Paenibacillaceae</taxon>
        <taxon>Cohnella</taxon>
    </lineage>
</organism>
<dbReference type="InterPro" id="IPR000534">
    <property type="entry name" value="Semialdehyde_DH_NAD-bd"/>
</dbReference>
<protein>
    <submittedName>
        <fullName evidence="2">NAD(P)H-binding protein</fullName>
    </submittedName>
</protein>
<dbReference type="SUPFAM" id="SSF51735">
    <property type="entry name" value="NAD(P)-binding Rossmann-fold domains"/>
    <property type="match status" value="1"/>
</dbReference>
<dbReference type="PANTHER" id="PTHR14097">
    <property type="entry name" value="OXIDOREDUCTASE HTATIP2"/>
    <property type="match status" value="1"/>
</dbReference>
<feature type="domain" description="Semialdehyde dehydrogenase NAD-binding" evidence="1">
    <location>
        <begin position="8"/>
        <end position="113"/>
    </location>
</feature>
<sequence>MKKSRGATAIVAGATGLVGRELVKMLLNHPAYNRVVVLVRREIGLSHPKLEERHIVFDRMEKEVEGELFKDADVFCSLGTTIKQAGSQEAFRRVDHDYPLSLGQIARQNGAARFIIVSAMGSSERSRMFYNRVKGETERDLALLGLSRLVVLKPSLMFGDRTENRPGERVAIVIFRMFGALMIGPLARYKAIESRKVAQAMILAARREGPSLEVLDSEEICALAATV</sequence>
<comment type="caution">
    <text evidence="2">The sequence shown here is derived from an EMBL/GenBank/DDBJ whole genome shotgun (WGS) entry which is preliminary data.</text>
</comment>
<name>A0ABW0I5T1_9BACL</name>
<dbReference type="Proteomes" id="UP001596113">
    <property type="component" value="Unassembled WGS sequence"/>
</dbReference>
<dbReference type="InterPro" id="IPR016040">
    <property type="entry name" value="NAD(P)-bd_dom"/>
</dbReference>
<reference evidence="3" key="1">
    <citation type="journal article" date="2019" name="Int. J. Syst. Evol. Microbiol.">
        <title>The Global Catalogue of Microorganisms (GCM) 10K type strain sequencing project: providing services to taxonomists for standard genome sequencing and annotation.</title>
        <authorList>
            <consortium name="The Broad Institute Genomics Platform"/>
            <consortium name="The Broad Institute Genome Sequencing Center for Infectious Disease"/>
            <person name="Wu L."/>
            <person name="Ma J."/>
        </authorList>
    </citation>
    <scope>NUCLEOTIDE SEQUENCE [LARGE SCALE GENOMIC DNA]</scope>
    <source>
        <strain evidence="3">CGMCC 1.18575</strain>
    </source>
</reference>
<dbReference type="SMART" id="SM00859">
    <property type="entry name" value="Semialdhyde_dh"/>
    <property type="match status" value="1"/>
</dbReference>
<evidence type="ECO:0000313" key="3">
    <source>
        <dbReference type="Proteomes" id="UP001596113"/>
    </source>
</evidence>
<dbReference type="Gene3D" id="3.40.50.720">
    <property type="entry name" value="NAD(P)-binding Rossmann-like Domain"/>
    <property type="match status" value="1"/>
</dbReference>
<evidence type="ECO:0000313" key="2">
    <source>
        <dbReference type="EMBL" id="MFC5406627.1"/>
    </source>
</evidence>
<keyword evidence="3" id="KW-1185">Reference proteome</keyword>
<dbReference type="InterPro" id="IPR036291">
    <property type="entry name" value="NAD(P)-bd_dom_sf"/>
</dbReference>
<dbReference type="Pfam" id="PF13460">
    <property type="entry name" value="NAD_binding_10"/>
    <property type="match status" value="1"/>
</dbReference>